<evidence type="ECO:0008006" key="3">
    <source>
        <dbReference type="Google" id="ProtNLM"/>
    </source>
</evidence>
<keyword evidence="2" id="KW-1185">Reference proteome</keyword>
<reference evidence="1 2" key="1">
    <citation type="journal article" date="2011" name="J. Bacteriol.">
        <title>Draft Genome Sequence of Turicibacter sanguinis PC909, Isolated from Human Feces.</title>
        <authorList>
            <person name="Cuiv P.O."/>
            <person name="Klaassens E.S."/>
            <person name="Durkin A.S."/>
            <person name="Harkins D.M."/>
            <person name="Foster L."/>
            <person name="McCorrison J."/>
            <person name="Torralba M."/>
            <person name="Nelson K.E."/>
            <person name="Morrison M."/>
        </authorList>
    </citation>
    <scope>NUCLEOTIDE SEQUENCE [LARGE SCALE GENOMIC DNA]</scope>
    <source>
        <strain evidence="1 2">PC909</strain>
    </source>
</reference>
<gene>
    <name evidence="1" type="ORF">CUW_1005</name>
</gene>
<name>A0ABP2HYL4_9FIRM</name>
<dbReference type="EMBL" id="ADMN01000116">
    <property type="protein sequence ID" value="EFF62721.1"/>
    <property type="molecule type" value="Genomic_DNA"/>
</dbReference>
<protein>
    <recommendedName>
        <fullName evidence="3">Lipoprotein</fullName>
    </recommendedName>
</protein>
<sequence>MKLTKYILLILGFILISECEVLAHHLSFDSQRFYGYTDYHFME</sequence>
<proteinExistence type="predicted"/>
<comment type="caution">
    <text evidence="1">The sequence shown here is derived from an EMBL/GenBank/DDBJ whole genome shotgun (WGS) entry which is preliminary data.</text>
</comment>
<dbReference type="Proteomes" id="UP000002938">
    <property type="component" value="Unassembled WGS sequence"/>
</dbReference>
<evidence type="ECO:0000313" key="1">
    <source>
        <dbReference type="EMBL" id="EFF62721.1"/>
    </source>
</evidence>
<organism evidence="1 2">
    <name type="scientific">Turicibacter sanguinis PC909</name>
    <dbReference type="NCBI Taxonomy" id="702450"/>
    <lineage>
        <taxon>Bacteria</taxon>
        <taxon>Bacillati</taxon>
        <taxon>Bacillota</taxon>
        <taxon>Erysipelotrichia</taxon>
        <taxon>Erysipelotrichales</taxon>
        <taxon>Turicibacteraceae</taxon>
        <taxon>Turicibacter</taxon>
    </lineage>
</organism>
<evidence type="ECO:0000313" key="2">
    <source>
        <dbReference type="Proteomes" id="UP000002938"/>
    </source>
</evidence>
<accession>A0ABP2HYL4</accession>